<dbReference type="KEGG" id="hru:Halru_0406"/>
<evidence type="ECO:0000313" key="2">
    <source>
        <dbReference type="EMBL" id="AGB15049.1"/>
    </source>
</evidence>
<gene>
    <name evidence="2" type="ordered locus">Halru_0406</name>
</gene>
<evidence type="ECO:0000313" key="3">
    <source>
        <dbReference type="Proteomes" id="UP000010846"/>
    </source>
</evidence>
<feature type="region of interest" description="Disordered" evidence="1">
    <location>
        <begin position="25"/>
        <end position="51"/>
    </location>
</feature>
<dbReference type="Proteomes" id="UP000010846">
    <property type="component" value="Chromosome"/>
</dbReference>
<dbReference type="HOGENOM" id="CLU_738903_0_0_2"/>
<evidence type="ECO:0000256" key="1">
    <source>
        <dbReference type="SAM" id="MobiDB-lite"/>
    </source>
</evidence>
<protein>
    <submittedName>
        <fullName evidence="2">Uncharacterized protein</fullName>
    </submittedName>
</protein>
<feature type="compositionally biased region" description="Acidic residues" evidence="1">
    <location>
        <begin position="248"/>
        <end position="271"/>
    </location>
</feature>
<feature type="region of interest" description="Disordered" evidence="1">
    <location>
        <begin position="351"/>
        <end position="374"/>
    </location>
</feature>
<feature type="compositionally biased region" description="Low complexity" evidence="1">
    <location>
        <begin position="351"/>
        <end position="368"/>
    </location>
</feature>
<accession>L0I8L6</accession>
<feature type="region of interest" description="Disordered" evidence="1">
    <location>
        <begin position="245"/>
        <end position="280"/>
    </location>
</feature>
<dbReference type="eggNOG" id="arCOG02830">
    <property type="taxonomic scope" value="Archaea"/>
</dbReference>
<name>L0I8L6_HALRX</name>
<dbReference type="AlphaFoldDB" id="L0I8L6"/>
<dbReference type="PROSITE" id="PS51318">
    <property type="entry name" value="TAT"/>
    <property type="match status" value="1"/>
</dbReference>
<sequence>MPIPRSRRAFLATASLAALAGCLDDGMLDSTENDETAPARPPGVSDETLDDPEALFSAHEDRLRSGGFEVEIHVQESRSEDGRSATDYDITAECAPEDHSLRLSGTLERGETAETWDVWHTESQAITRLDRGDGPRYQVMDRGLDSAGDFINPGFLSGSFDADMFTVDGIDERADVTLTTLVAADLSEAGDAADDVTEATLVVDEHGVIHQASATVTEPAGSFEYDLVAVGGVDPTEPAWVESVPDSAFDDVDVEPDPTSDGEALELESSGDDPVPAGTTVTVDDAEETYRGTIDTQLASGERVSLSIQDGALEATSARPASVDEPFESPISVRVVTPGGVSLANISMGWGSDEAAAGTDDSGASSDSRPGDES</sequence>
<dbReference type="PROSITE" id="PS51257">
    <property type="entry name" value="PROKAR_LIPOPROTEIN"/>
    <property type="match status" value="1"/>
</dbReference>
<dbReference type="EMBL" id="CP003050">
    <property type="protein sequence ID" value="AGB15049.1"/>
    <property type="molecule type" value="Genomic_DNA"/>
</dbReference>
<organism evidence="2 3">
    <name type="scientific">Halovivax ruber (strain DSM 18193 / JCM 13892 / XH-70)</name>
    <dbReference type="NCBI Taxonomy" id="797302"/>
    <lineage>
        <taxon>Archaea</taxon>
        <taxon>Methanobacteriati</taxon>
        <taxon>Methanobacteriota</taxon>
        <taxon>Stenosarchaea group</taxon>
        <taxon>Halobacteria</taxon>
        <taxon>Halobacteriales</taxon>
        <taxon>Natrialbaceae</taxon>
        <taxon>Halovivax</taxon>
    </lineage>
</organism>
<proteinExistence type="predicted"/>
<keyword evidence="3" id="KW-1185">Reference proteome</keyword>
<dbReference type="InterPro" id="IPR006311">
    <property type="entry name" value="TAT_signal"/>
</dbReference>
<dbReference type="RefSeq" id="WP_015299739.1">
    <property type="nucleotide sequence ID" value="NC_019964.1"/>
</dbReference>
<dbReference type="STRING" id="797302.Halru_0406"/>
<dbReference type="GeneID" id="14375714"/>
<reference evidence="2" key="1">
    <citation type="submission" date="2011-09" db="EMBL/GenBank/DDBJ databases">
        <title>Complete sequence of Halovivax ruber XH-70.</title>
        <authorList>
            <consortium name="US DOE Joint Genome Institute"/>
            <person name="Lucas S."/>
            <person name="Han J."/>
            <person name="Lapidus A."/>
            <person name="Cheng J.-F."/>
            <person name="Goodwin L."/>
            <person name="Pitluck S."/>
            <person name="Peters L."/>
            <person name="Mikhailova N."/>
            <person name="Davenport K."/>
            <person name="Detter J.C."/>
            <person name="Han C."/>
            <person name="Tapia R."/>
            <person name="Land M."/>
            <person name="Hauser L."/>
            <person name="Kyrpides N."/>
            <person name="Ivanova N."/>
            <person name="Pagani I."/>
            <person name="Sproer C."/>
            <person name="Anderson I."/>
            <person name="Woyke T."/>
        </authorList>
    </citation>
    <scope>NUCLEOTIDE SEQUENCE</scope>
    <source>
        <strain evidence="2">XH-70</strain>
    </source>
</reference>
<dbReference type="OrthoDB" id="248642at2157"/>